<name>A0A2Z2MS49_9EURY</name>
<proteinExistence type="predicted"/>
<keyword evidence="3" id="KW-1185">Reference proteome</keyword>
<dbReference type="EMBL" id="CP015101">
    <property type="protein sequence ID" value="ASJ04738.1"/>
    <property type="molecule type" value="Genomic_DNA"/>
</dbReference>
<gene>
    <name evidence="2" type="ORF">A3L01_04920</name>
</gene>
<dbReference type="Proteomes" id="UP000250272">
    <property type="component" value="Chromosome"/>
</dbReference>
<dbReference type="AlphaFoldDB" id="A0A2Z2MS49"/>
<dbReference type="KEGG" id="tbs:A3L01_04920"/>
<sequence>MMMEDFKRRFIVSAILTVPILFLSPLIQNFFGFELTFPGDHYVLFALSAVVYFYGGWPFLKGMADELRKRRSTWSCPLGGR</sequence>
<evidence type="ECO:0000313" key="2">
    <source>
        <dbReference type="EMBL" id="ASJ04738.1"/>
    </source>
</evidence>
<keyword evidence="1" id="KW-1133">Transmembrane helix</keyword>
<organism evidence="2 3">
    <name type="scientific">Thermococcus barossii</name>
    <dbReference type="NCBI Taxonomy" id="54077"/>
    <lineage>
        <taxon>Archaea</taxon>
        <taxon>Methanobacteriati</taxon>
        <taxon>Methanobacteriota</taxon>
        <taxon>Thermococci</taxon>
        <taxon>Thermococcales</taxon>
        <taxon>Thermococcaceae</taxon>
        <taxon>Thermococcus</taxon>
    </lineage>
</organism>
<evidence type="ECO:0000313" key="3">
    <source>
        <dbReference type="Proteomes" id="UP000250272"/>
    </source>
</evidence>
<feature type="transmembrane region" description="Helical" evidence="1">
    <location>
        <begin position="42"/>
        <end position="60"/>
    </location>
</feature>
<reference evidence="2 3" key="1">
    <citation type="submission" date="2016-04" db="EMBL/GenBank/DDBJ databases">
        <title>Complete genome sequence of Thermococcus barossii type strain SHCK-94.</title>
        <authorList>
            <person name="Oger P.M."/>
        </authorList>
    </citation>
    <scope>NUCLEOTIDE SEQUENCE [LARGE SCALE GENOMIC DNA]</scope>
    <source>
        <strain evidence="2 3">SHCK-94</strain>
    </source>
</reference>
<keyword evidence="1" id="KW-0812">Transmembrane</keyword>
<evidence type="ECO:0008006" key="4">
    <source>
        <dbReference type="Google" id="ProtNLM"/>
    </source>
</evidence>
<evidence type="ECO:0000256" key="1">
    <source>
        <dbReference type="SAM" id="Phobius"/>
    </source>
</evidence>
<protein>
    <recommendedName>
        <fullName evidence="4">Heavy metal translocating P-type ATPase</fullName>
    </recommendedName>
</protein>
<keyword evidence="1" id="KW-0472">Membrane</keyword>
<accession>A0A2Z2MS49</accession>